<evidence type="ECO:0000256" key="4">
    <source>
        <dbReference type="ARBA" id="ARBA00022692"/>
    </source>
</evidence>
<dbReference type="Pfam" id="PF09721">
    <property type="entry name" value="Exosortase_EpsH"/>
    <property type="match status" value="1"/>
</dbReference>
<keyword evidence="4 8" id="KW-0812">Transmembrane</keyword>
<evidence type="ECO:0000256" key="5">
    <source>
        <dbReference type="ARBA" id="ARBA00022801"/>
    </source>
</evidence>
<sequence length="194" mass="22422">MGNLDSLIIVTIIWISILVLFKNLKMDFFEFITGSLGIFTISMVFFMNPLEVSLNRCVSTVLYTIGHLTGYFQVFIENSIISLETKGGAISIFIDYECSGVIEMLVFTSLILFFPFGTRFRRVFYIIFGDIYIFLSNIIRVLFIIVITKTFGVSSYYIAHTLLSKILFFAFMIILYFYVFTSTQLKYQNVGEIR</sequence>
<name>Q97G46_CLOAB</name>
<feature type="transmembrane region" description="Helical" evidence="8">
    <location>
        <begin position="28"/>
        <end position="46"/>
    </location>
</feature>
<feature type="transmembrane region" description="Helical" evidence="8">
    <location>
        <begin position="6"/>
        <end position="21"/>
    </location>
</feature>
<dbReference type="KEGG" id="cac:CA_C2524"/>
<evidence type="ECO:0000256" key="6">
    <source>
        <dbReference type="ARBA" id="ARBA00022989"/>
    </source>
</evidence>
<dbReference type="PATRIC" id="fig|272562.8.peg.2718"/>
<dbReference type="HOGENOM" id="CLU_1364439_0_0_9"/>
<dbReference type="Proteomes" id="UP000000814">
    <property type="component" value="Chromosome"/>
</dbReference>
<keyword evidence="2" id="KW-1003">Cell membrane</keyword>
<dbReference type="NCBIfam" id="TIGR03110">
    <property type="entry name" value="exosort_Gpos"/>
    <property type="match status" value="1"/>
</dbReference>
<reference evidence="9 10" key="1">
    <citation type="journal article" date="2001" name="J. Bacteriol.">
        <title>Genome sequence and comparative analysis of the solvent-producing bacterium Clostridium acetobutylicum.</title>
        <authorList>
            <person name="Nolling J."/>
            <person name="Breton G."/>
            <person name="Omelchenko M.V."/>
            <person name="Makarova K.S."/>
            <person name="Zeng Q."/>
            <person name="Gibson R."/>
            <person name="Lee H.M."/>
            <person name="Dubois J."/>
            <person name="Qiu D."/>
            <person name="Hitti J."/>
            <person name="Wolf Y.I."/>
            <person name="Tatusov R.L."/>
            <person name="Sabathe F."/>
            <person name="Doucette-Stamm L."/>
            <person name="Soucaille P."/>
            <person name="Daly M.J."/>
            <person name="Bennett G.N."/>
            <person name="Koonin E.V."/>
            <person name="Smith D.R."/>
        </authorList>
    </citation>
    <scope>NUCLEOTIDE SEQUENCE [LARGE SCALE GENOMIC DNA]</scope>
    <source>
        <strain evidence="10">ATCC 824 / DSM 792 / JCM 1419 / LMG 5710 / VKM B-1787</strain>
    </source>
</reference>
<dbReference type="AlphaFoldDB" id="Q97G46"/>
<evidence type="ECO:0000313" key="10">
    <source>
        <dbReference type="Proteomes" id="UP000000814"/>
    </source>
</evidence>
<evidence type="ECO:0000256" key="7">
    <source>
        <dbReference type="ARBA" id="ARBA00023136"/>
    </source>
</evidence>
<evidence type="ECO:0000256" key="3">
    <source>
        <dbReference type="ARBA" id="ARBA00022670"/>
    </source>
</evidence>
<dbReference type="InterPro" id="IPR017541">
    <property type="entry name" value="Exosort-XrtG"/>
</dbReference>
<dbReference type="RefSeq" id="WP_010965818.1">
    <property type="nucleotide sequence ID" value="NC_003030.1"/>
</dbReference>
<dbReference type="NCBIfam" id="TIGR04178">
    <property type="entry name" value="exo_archaeo"/>
    <property type="match status" value="1"/>
</dbReference>
<evidence type="ECO:0000256" key="8">
    <source>
        <dbReference type="SAM" id="Phobius"/>
    </source>
</evidence>
<evidence type="ECO:0000256" key="2">
    <source>
        <dbReference type="ARBA" id="ARBA00022475"/>
    </source>
</evidence>
<dbReference type="eggNOG" id="ENOG502ZNKB">
    <property type="taxonomic scope" value="Bacteria"/>
</dbReference>
<accession>Q97G46</accession>
<dbReference type="GO" id="GO:0008233">
    <property type="term" value="F:peptidase activity"/>
    <property type="evidence" value="ECO:0007669"/>
    <property type="project" value="UniProtKB-KW"/>
</dbReference>
<evidence type="ECO:0000256" key="1">
    <source>
        <dbReference type="ARBA" id="ARBA00004651"/>
    </source>
</evidence>
<dbReference type="InterPro" id="IPR026392">
    <property type="entry name" value="Exo/Archaeosortase_dom"/>
</dbReference>
<organism evidence="9 10">
    <name type="scientific">Clostridium acetobutylicum (strain ATCC 824 / DSM 792 / JCM 1419 / IAM 19013 / LMG 5710 / NBRC 13948 / NRRL B-527 / VKM B-1787 / 2291 / W)</name>
    <dbReference type="NCBI Taxonomy" id="272562"/>
    <lineage>
        <taxon>Bacteria</taxon>
        <taxon>Bacillati</taxon>
        <taxon>Bacillota</taxon>
        <taxon>Clostridia</taxon>
        <taxon>Eubacteriales</taxon>
        <taxon>Clostridiaceae</taxon>
        <taxon>Clostridium</taxon>
    </lineage>
</organism>
<keyword evidence="3" id="KW-0645">Protease</keyword>
<protein>
    <submittedName>
        <fullName evidence="9">Uncharacterized conserved membrane protein</fullName>
    </submittedName>
</protein>
<dbReference type="PIR" id="B97211">
    <property type="entry name" value="B97211"/>
</dbReference>
<comment type="subcellular location">
    <subcellularLocation>
        <location evidence="1">Cell membrane</location>
        <topology evidence="1">Multi-pass membrane protein</topology>
    </subcellularLocation>
</comment>
<dbReference type="STRING" id="272562.CA_C2524"/>
<dbReference type="GO" id="GO:0006508">
    <property type="term" value="P:proteolysis"/>
    <property type="evidence" value="ECO:0007669"/>
    <property type="project" value="UniProtKB-KW"/>
</dbReference>
<dbReference type="OrthoDB" id="1915311at2"/>
<feature type="transmembrane region" description="Helical" evidence="8">
    <location>
        <begin position="157"/>
        <end position="179"/>
    </location>
</feature>
<proteinExistence type="predicted"/>
<dbReference type="InterPro" id="IPR019127">
    <property type="entry name" value="Exosortase"/>
</dbReference>
<feature type="transmembrane region" description="Helical" evidence="8">
    <location>
        <begin position="123"/>
        <end position="145"/>
    </location>
</feature>
<gene>
    <name evidence="9" type="ordered locus">CA_C2524</name>
</gene>
<feature type="transmembrane region" description="Helical" evidence="8">
    <location>
        <begin position="93"/>
        <end position="116"/>
    </location>
</feature>
<keyword evidence="5" id="KW-0378">Hydrolase</keyword>
<keyword evidence="10" id="KW-1185">Reference proteome</keyword>
<keyword evidence="6 8" id="KW-1133">Transmembrane helix</keyword>
<keyword evidence="7 8" id="KW-0472">Membrane</keyword>
<dbReference type="EMBL" id="AE001437">
    <property type="protein sequence ID" value="AAK80477.1"/>
    <property type="molecule type" value="Genomic_DNA"/>
</dbReference>
<dbReference type="GO" id="GO:0005886">
    <property type="term" value="C:plasma membrane"/>
    <property type="evidence" value="ECO:0007669"/>
    <property type="project" value="UniProtKB-SubCell"/>
</dbReference>
<evidence type="ECO:0000313" key="9">
    <source>
        <dbReference type="EMBL" id="AAK80477.1"/>
    </source>
</evidence>